<dbReference type="Pfam" id="PF12804">
    <property type="entry name" value="NTP_transf_3"/>
    <property type="match status" value="1"/>
</dbReference>
<evidence type="ECO:0000313" key="6">
    <source>
        <dbReference type="Proteomes" id="UP001524587"/>
    </source>
</evidence>
<comment type="caution">
    <text evidence="5">The sequence shown here is derived from an EMBL/GenBank/DDBJ whole genome shotgun (WGS) entry which is preliminary data.</text>
</comment>
<accession>A0ABT1W576</accession>
<keyword evidence="2 5" id="KW-0548">Nucleotidyltransferase</keyword>
<evidence type="ECO:0000259" key="4">
    <source>
        <dbReference type="Pfam" id="PF12804"/>
    </source>
</evidence>
<sequence length="263" mass="29145">MPDPVPPARPDPAPIALMLAAGRGKRLGAHHHGPKILQRFGGRSLLERHLERLDRAGCGRIVLVVGYEAERIRDELDRLGLRDRVELIHNPRWQTGSIVSMLAGEAALRSGLPVVLMDADVIYGQPLIDRLFASRFEAALLLDRELEPGDEPVKICVDEGGRIVDFAKKPDTAHAWHGESVGFFRFEPQLAAELADRAARMMAEENGTALEYEEPIRMLIKADRAGVRFGFEDVSGMPWTEIDFVEDVAKAEALVPYLMEPAA</sequence>
<dbReference type="RefSeq" id="WP_422863499.1">
    <property type="nucleotide sequence ID" value="NZ_JAMSKV010000004.1"/>
</dbReference>
<gene>
    <name evidence="5" type="ORF">NFI95_06195</name>
</gene>
<evidence type="ECO:0000256" key="3">
    <source>
        <dbReference type="ARBA" id="ARBA00022842"/>
    </source>
</evidence>
<reference evidence="5 6" key="1">
    <citation type="submission" date="2022-06" db="EMBL/GenBank/DDBJ databases">
        <title>Endosaccharibacter gen. nov., sp. nov., endophytic bacteria isolated from sugarcane.</title>
        <authorList>
            <person name="Pitiwittayakul N."/>
            <person name="Yukphan P."/>
            <person name="Charoenyingcharoen P."/>
            <person name="Tanasupawat S."/>
        </authorList>
    </citation>
    <scope>NUCLEOTIDE SEQUENCE [LARGE SCALE GENOMIC DNA]</scope>
    <source>
        <strain evidence="5 6">KSS8</strain>
    </source>
</reference>
<dbReference type="PANTHER" id="PTHR43584">
    <property type="entry name" value="NUCLEOTIDYL TRANSFERASE"/>
    <property type="match status" value="1"/>
</dbReference>
<keyword evidence="3" id="KW-0460">Magnesium</keyword>
<dbReference type="InterPro" id="IPR025877">
    <property type="entry name" value="MobA-like_NTP_Trfase"/>
</dbReference>
<dbReference type="CDD" id="cd02523">
    <property type="entry name" value="PC_cytidylyltransferase"/>
    <property type="match status" value="1"/>
</dbReference>
<evidence type="ECO:0000256" key="2">
    <source>
        <dbReference type="ARBA" id="ARBA00022695"/>
    </source>
</evidence>
<dbReference type="Gene3D" id="3.90.550.10">
    <property type="entry name" value="Spore Coat Polysaccharide Biosynthesis Protein SpsA, Chain A"/>
    <property type="match status" value="1"/>
</dbReference>
<keyword evidence="6" id="KW-1185">Reference proteome</keyword>
<proteinExistence type="predicted"/>
<name>A0ABT1W576_9PROT</name>
<protein>
    <submittedName>
        <fullName evidence="5">Phosphocholine cytidylyltransferase family protein</fullName>
    </submittedName>
</protein>
<dbReference type="Proteomes" id="UP001524587">
    <property type="component" value="Unassembled WGS sequence"/>
</dbReference>
<dbReference type="InterPro" id="IPR050065">
    <property type="entry name" value="GlmU-like"/>
</dbReference>
<dbReference type="PANTHER" id="PTHR43584:SF8">
    <property type="entry name" value="N-ACETYLMURAMATE ALPHA-1-PHOSPHATE URIDYLYLTRANSFERASE"/>
    <property type="match status" value="1"/>
</dbReference>
<feature type="domain" description="MobA-like NTP transferase" evidence="4">
    <location>
        <begin position="16"/>
        <end position="135"/>
    </location>
</feature>
<dbReference type="EMBL" id="JAMSKV010000004">
    <property type="protein sequence ID" value="MCQ8278035.1"/>
    <property type="molecule type" value="Genomic_DNA"/>
</dbReference>
<evidence type="ECO:0000256" key="1">
    <source>
        <dbReference type="ARBA" id="ARBA00022679"/>
    </source>
</evidence>
<dbReference type="SUPFAM" id="SSF53448">
    <property type="entry name" value="Nucleotide-diphospho-sugar transferases"/>
    <property type="match status" value="1"/>
</dbReference>
<dbReference type="InterPro" id="IPR029044">
    <property type="entry name" value="Nucleotide-diphossugar_trans"/>
</dbReference>
<keyword evidence="1" id="KW-0808">Transferase</keyword>
<dbReference type="GO" id="GO:0016779">
    <property type="term" value="F:nucleotidyltransferase activity"/>
    <property type="evidence" value="ECO:0007669"/>
    <property type="project" value="UniProtKB-KW"/>
</dbReference>
<evidence type="ECO:0000313" key="5">
    <source>
        <dbReference type="EMBL" id="MCQ8278035.1"/>
    </source>
</evidence>
<organism evidence="5 6">
    <name type="scientific">Endosaccharibacter trunci</name>
    <dbReference type="NCBI Taxonomy" id="2812733"/>
    <lineage>
        <taxon>Bacteria</taxon>
        <taxon>Pseudomonadati</taxon>
        <taxon>Pseudomonadota</taxon>
        <taxon>Alphaproteobacteria</taxon>
        <taxon>Acetobacterales</taxon>
        <taxon>Acetobacteraceae</taxon>
        <taxon>Endosaccharibacter</taxon>
    </lineage>
</organism>